<reference evidence="1" key="1">
    <citation type="submission" date="2013-05" db="EMBL/GenBank/DDBJ databases">
        <authorList>
            <person name="Yim A.K.Y."/>
            <person name="Chan T.F."/>
            <person name="Ji K.M."/>
            <person name="Liu X.Y."/>
            <person name="Zhou J.W."/>
            <person name="Li R.Q."/>
            <person name="Yang K.Y."/>
            <person name="Li J."/>
            <person name="Li M."/>
            <person name="Law P.T.W."/>
            <person name="Wu Y.L."/>
            <person name="Cai Z.L."/>
            <person name="Qin H."/>
            <person name="Bao Y."/>
            <person name="Leung R.K.K."/>
            <person name="Ng P.K.S."/>
            <person name="Zou J."/>
            <person name="Zhong X.J."/>
            <person name="Ran P.X."/>
            <person name="Zhong N.S."/>
            <person name="Liu Z.G."/>
            <person name="Tsui S.K.W."/>
        </authorList>
    </citation>
    <scope>NUCLEOTIDE SEQUENCE</scope>
    <source>
        <strain evidence="1">Derf</strain>
        <tissue evidence="1">Whole organism</tissue>
    </source>
</reference>
<reference evidence="1" key="2">
    <citation type="journal article" date="2022" name="Res Sq">
        <title>Comparative Genomics Reveals Insights into the Divergent Evolution of Astigmatic Mites and Household Pest Adaptations.</title>
        <authorList>
            <person name="Xiong Q."/>
            <person name="Wan A.T.-Y."/>
            <person name="Liu X.-Y."/>
            <person name="Fung C.S.-H."/>
            <person name="Xiao X."/>
            <person name="Malainual N."/>
            <person name="Hou J."/>
            <person name="Wang L."/>
            <person name="Wang M."/>
            <person name="Yang K."/>
            <person name="Cui Y."/>
            <person name="Leung E."/>
            <person name="Nong W."/>
            <person name="Shin S.-K."/>
            <person name="Au S."/>
            <person name="Jeong K.Y."/>
            <person name="Chew F.T."/>
            <person name="Hui J."/>
            <person name="Leung T.F."/>
            <person name="Tungtrongchitr A."/>
            <person name="Zhong N."/>
            <person name="Liu Z."/>
            <person name="Tsui S."/>
        </authorList>
    </citation>
    <scope>NUCLEOTIDE SEQUENCE</scope>
    <source>
        <strain evidence="1">Derf</strain>
        <tissue evidence="1">Whole organism</tissue>
    </source>
</reference>
<protein>
    <submittedName>
        <fullName evidence="1">Uncharacterized protein</fullName>
    </submittedName>
</protein>
<comment type="caution">
    <text evidence="1">The sequence shown here is derived from an EMBL/GenBank/DDBJ whole genome shotgun (WGS) entry which is preliminary data.</text>
</comment>
<gene>
    <name evidence="1" type="ORF">DERF_011295</name>
</gene>
<organism evidence="1 2">
    <name type="scientific">Dermatophagoides farinae</name>
    <name type="common">American house dust mite</name>
    <dbReference type="NCBI Taxonomy" id="6954"/>
    <lineage>
        <taxon>Eukaryota</taxon>
        <taxon>Metazoa</taxon>
        <taxon>Ecdysozoa</taxon>
        <taxon>Arthropoda</taxon>
        <taxon>Chelicerata</taxon>
        <taxon>Arachnida</taxon>
        <taxon>Acari</taxon>
        <taxon>Acariformes</taxon>
        <taxon>Sarcoptiformes</taxon>
        <taxon>Astigmata</taxon>
        <taxon>Psoroptidia</taxon>
        <taxon>Analgoidea</taxon>
        <taxon>Pyroglyphidae</taxon>
        <taxon>Dermatophagoidinae</taxon>
        <taxon>Dermatophagoides</taxon>
    </lineage>
</organism>
<name>A0A922HUA1_DERFA</name>
<sequence>MCITRKKSYHYQHNHCHIDQIDNRPLVDFDTSEFCEFESNHIKFVYMEKKDYGSIFCLHHHHLHHLSSNKHVDYRFPFFSYSLLFHTHIDPTLQKHDEQQQQKNFNAKKKLSPRITHSKKNVYHFMTTV</sequence>
<dbReference type="AlphaFoldDB" id="A0A922HUA1"/>
<evidence type="ECO:0000313" key="2">
    <source>
        <dbReference type="Proteomes" id="UP000790347"/>
    </source>
</evidence>
<keyword evidence="2" id="KW-1185">Reference proteome</keyword>
<dbReference type="Proteomes" id="UP000790347">
    <property type="component" value="Unassembled WGS sequence"/>
</dbReference>
<dbReference type="EMBL" id="ASGP02000005">
    <property type="protein sequence ID" value="KAH9506569.1"/>
    <property type="molecule type" value="Genomic_DNA"/>
</dbReference>
<accession>A0A922HUA1</accession>
<proteinExistence type="predicted"/>
<evidence type="ECO:0000313" key="1">
    <source>
        <dbReference type="EMBL" id="KAH9506569.1"/>
    </source>
</evidence>